<sequence>ASIAPCGERDAAFDKAVSENVYHSVKLHHTHGFCWEREEIDKVSSEDGVAPPTGWDSWYYADD</sequence>
<name>A0A392W1E7_9FABA</name>
<organism evidence="1 2">
    <name type="scientific">Trifolium medium</name>
    <dbReference type="NCBI Taxonomy" id="97028"/>
    <lineage>
        <taxon>Eukaryota</taxon>
        <taxon>Viridiplantae</taxon>
        <taxon>Streptophyta</taxon>
        <taxon>Embryophyta</taxon>
        <taxon>Tracheophyta</taxon>
        <taxon>Spermatophyta</taxon>
        <taxon>Magnoliopsida</taxon>
        <taxon>eudicotyledons</taxon>
        <taxon>Gunneridae</taxon>
        <taxon>Pentapetalae</taxon>
        <taxon>rosids</taxon>
        <taxon>fabids</taxon>
        <taxon>Fabales</taxon>
        <taxon>Fabaceae</taxon>
        <taxon>Papilionoideae</taxon>
        <taxon>50 kb inversion clade</taxon>
        <taxon>NPAAA clade</taxon>
        <taxon>Hologalegina</taxon>
        <taxon>IRL clade</taxon>
        <taxon>Trifolieae</taxon>
        <taxon>Trifolium</taxon>
    </lineage>
</organism>
<dbReference type="Proteomes" id="UP000265520">
    <property type="component" value="Unassembled WGS sequence"/>
</dbReference>
<proteinExistence type="predicted"/>
<evidence type="ECO:0000313" key="2">
    <source>
        <dbReference type="Proteomes" id="UP000265520"/>
    </source>
</evidence>
<comment type="caution">
    <text evidence="1">The sequence shown here is derived from an EMBL/GenBank/DDBJ whole genome shotgun (WGS) entry which is preliminary data.</text>
</comment>
<evidence type="ECO:0000313" key="1">
    <source>
        <dbReference type="EMBL" id="MCI92500.1"/>
    </source>
</evidence>
<feature type="non-terminal residue" evidence="1">
    <location>
        <position position="1"/>
    </location>
</feature>
<reference evidence="1 2" key="1">
    <citation type="journal article" date="2018" name="Front. Plant Sci.">
        <title>Red Clover (Trifolium pratense) and Zigzag Clover (T. medium) - A Picture of Genomic Similarities and Differences.</title>
        <authorList>
            <person name="Dluhosova J."/>
            <person name="Istvanek J."/>
            <person name="Nedelnik J."/>
            <person name="Repkova J."/>
        </authorList>
    </citation>
    <scope>NUCLEOTIDE SEQUENCE [LARGE SCALE GENOMIC DNA]</scope>
    <source>
        <strain evidence="2">cv. 10/8</strain>
        <tissue evidence="1">Leaf</tissue>
    </source>
</reference>
<dbReference type="EMBL" id="LXQA011303025">
    <property type="protein sequence ID" value="MCI92500.1"/>
    <property type="molecule type" value="Genomic_DNA"/>
</dbReference>
<keyword evidence="2" id="KW-1185">Reference proteome</keyword>
<accession>A0A392W1E7</accession>
<dbReference type="AlphaFoldDB" id="A0A392W1E7"/>
<protein>
    <submittedName>
        <fullName evidence="1">Uncharacterized protein</fullName>
    </submittedName>
</protein>